<organism evidence="2 3">
    <name type="scientific">Acetobacter tropicalis NBRC 101654</name>
    <dbReference type="NCBI Taxonomy" id="749388"/>
    <lineage>
        <taxon>Bacteria</taxon>
        <taxon>Pseudomonadati</taxon>
        <taxon>Pseudomonadota</taxon>
        <taxon>Alphaproteobacteria</taxon>
        <taxon>Acetobacterales</taxon>
        <taxon>Acetobacteraceae</taxon>
        <taxon>Acetobacter</taxon>
    </lineage>
</organism>
<accession>F7VEK6</accession>
<evidence type="ECO:0000256" key="1">
    <source>
        <dbReference type="SAM" id="Phobius"/>
    </source>
</evidence>
<evidence type="ECO:0000313" key="3">
    <source>
        <dbReference type="Proteomes" id="UP000004319"/>
    </source>
</evidence>
<sequence length="74" mass="8641">MCANGKNRFSQTILAAGSIKNMKFSAFHLCRNRSNLCLGTLLFFLGTSILYFISQVTEQFWSDFLFPYIFLFYF</sequence>
<keyword evidence="1" id="KW-1133">Transmembrane helix</keyword>
<comment type="caution">
    <text evidence="2">The sequence shown here is derived from an EMBL/GenBank/DDBJ whole genome shotgun (WGS) entry which is preliminary data.</text>
</comment>
<reference evidence="2 3" key="1">
    <citation type="journal article" date="2011" name="Biochem. Biophys. Res. Commun.">
        <title>Increased number of Arginine-based salt bridges contributes to the thermotolerance of thermotolerant acetic acid bacteria, Acetobacter tropicalis SKU1100.</title>
        <authorList>
            <person name="Matsutani M."/>
            <person name="Hirakawa H."/>
            <person name="Nishikura M."/>
            <person name="Soemphol W."/>
            <person name="Ali I.A.I."/>
            <person name="Yakushi T."/>
            <person name="Matsushita K."/>
        </authorList>
    </citation>
    <scope>NUCLEOTIDE SEQUENCE [LARGE SCALE GENOMIC DNA]</scope>
    <source>
        <strain evidence="2 3">NBRC 101654</strain>
    </source>
</reference>
<name>F7VEK6_9PROT</name>
<dbReference type="AlphaFoldDB" id="F7VEK6"/>
<dbReference type="EMBL" id="BABS01000051">
    <property type="protein sequence ID" value="GAA08801.1"/>
    <property type="molecule type" value="Genomic_DNA"/>
</dbReference>
<proteinExistence type="predicted"/>
<dbReference type="Proteomes" id="UP000004319">
    <property type="component" value="Unassembled WGS sequence"/>
</dbReference>
<keyword evidence="1" id="KW-0812">Transmembrane</keyword>
<gene>
    <name evidence="2" type="ORF">ATPR_1805</name>
</gene>
<feature type="transmembrane region" description="Helical" evidence="1">
    <location>
        <begin position="36"/>
        <end position="54"/>
    </location>
</feature>
<evidence type="ECO:0000313" key="2">
    <source>
        <dbReference type="EMBL" id="GAA08801.1"/>
    </source>
</evidence>
<protein>
    <submittedName>
        <fullName evidence="2">Uncharacterized protein</fullName>
    </submittedName>
</protein>
<keyword evidence="1" id="KW-0472">Membrane</keyword>